<dbReference type="Proteomes" id="UP000811246">
    <property type="component" value="Chromosome 16"/>
</dbReference>
<feature type="transmembrane region" description="Helical" evidence="1">
    <location>
        <begin position="648"/>
        <end position="666"/>
    </location>
</feature>
<evidence type="ECO:0000313" key="4">
    <source>
        <dbReference type="Proteomes" id="UP000811246"/>
    </source>
</evidence>
<reference evidence="3" key="1">
    <citation type="submission" date="2021-01" db="EMBL/GenBank/DDBJ databases">
        <authorList>
            <person name="Lovell J.T."/>
            <person name="Bentley N."/>
            <person name="Bhattarai G."/>
            <person name="Jenkins J.W."/>
            <person name="Sreedasyam A."/>
            <person name="Alarcon Y."/>
            <person name="Bock C."/>
            <person name="Boston L."/>
            <person name="Carlson J."/>
            <person name="Cervantes K."/>
            <person name="Clermont K."/>
            <person name="Krom N."/>
            <person name="Kubenka K."/>
            <person name="Mamidi S."/>
            <person name="Mattison C."/>
            <person name="Monteros M."/>
            <person name="Pisani C."/>
            <person name="Plott C."/>
            <person name="Rajasekar S."/>
            <person name="Rhein H.S."/>
            <person name="Rohla C."/>
            <person name="Song M."/>
            <person name="Hilaire R.S."/>
            <person name="Shu S."/>
            <person name="Wells L."/>
            <person name="Wang X."/>
            <person name="Webber J."/>
            <person name="Heerema R.J."/>
            <person name="Klein P."/>
            <person name="Conner P."/>
            <person name="Grauke L."/>
            <person name="Grimwood J."/>
            <person name="Schmutz J."/>
            <person name="Randall J.J."/>
        </authorList>
    </citation>
    <scope>NUCLEOTIDE SEQUENCE</scope>
    <source>
        <tissue evidence="3">Leaf</tissue>
    </source>
</reference>
<feature type="transmembrane region" description="Helical" evidence="1">
    <location>
        <begin position="772"/>
        <end position="800"/>
    </location>
</feature>
<feature type="domain" description="Calcineurin-like phosphoesterase" evidence="2">
    <location>
        <begin position="341"/>
        <end position="521"/>
    </location>
</feature>
<dbReference type="InterPro" id="IPR004843">
    <property type="entry name" value="Calcineurin-like_PHP"/>
</dbReference>
<dbReference type="PANTHER" id="PTHR34211:SF3">
    <property type="entry name" value="CALCINEURIN-LIKE METALLO-PHOSPHOESTERASE SUPERFAMILY PROTEIN"/>
    <property type="match status" value="1"/>
</dbReference>
<dbReference type="Pfam" id="PF00149">
    <property type="entry name" value="Metallophos"/>
    <property type="match status" value="1"/>
</dbReference>
<organism evidence="3 4">
    <name type="scientific">Carya illinoinensis</name>
    <name type="common">Pecan</name>
    <dbReference type="NCBI Taxonomy" id="32201"/>
    <lineage>
        <taxon>Eukaryota</taxon>
        <taxon>Viridiplantae</taxon>
        <taxon>Streptophyta</taxon>
        <taxon>Embryophyta</taxon>
        <taxon>Tracheophyta</taxon>
        <taxon>Spermatophyta</taxon>
        <taxon>Magnoliopsida</taxon>
        <taxon>eudicotyledons</taxon>
        <taxon>Gunneridae</taxon>
        <taxon>Pentapetalae</taxon>
        <taxon>rosids</taxon>
        <taxon>fabids</taxon>
        <taxon>Fagales</taxon>
        <taxon>Juglandaceae</taxon>
        <taxon>Carya</taxon>
    </lineage>
</organism>
<evidence type="ECO:0000256" key="1">
    <source>
        <dbReference type="SAM" id="Phobius"/>
    </source>
</evidence>
<dbReference type="AlphaFoldDB" id="A0A922A699"/>
<gene>
    <name evidence="3" type="ORF">I3842_16G045700</name>
</gene>
<accession>A0A922A699</accession>
<protein>
    <recommendedName>
        <fullName evidence="2">Calcineurin-like phosphoesterase domain-containing protein</fullName>
    </recommendedName>
</protein>
<proteinExistence type="predicted"/>
<comment type="caution">
    <text evidence="3">The sequence shown here is derived from an EMBL/GenBank/DDBJ whole genome shotgun (WGS) entry which is preliminary data.</text>
</comment>
<feature type="transmembrane region" description="Helical" evidence="1">
    <location>
        <begin position="55"/>
        <end position="75"/>
    </location>
</feature>
<evidence type="ECO:0000259" key="2">
    <source>
        <dbReference type="Pfam" id="PF00149"/>
    </source>
</evidence>
<keyword evidence="1" id="KW-0812">Transmembrane</keyword>
<feature type="transmembrane region" description="Helical" evidence="1">
    <location>
        <begin position="594"/>
        <end position="612"/>
    </location>
</feature>
<feature type="transmembrane region" description="Helical" evidence="1">
    <location>
        <begin position="678"/>
        <end position="705"/>
    </location>
</feature>
<dbReference type="PANTHER" id="PTHR34211">
    <property type="entry name" value="CALCINEURIN-LIKE METALLO-PHOSPHOESTERASE SUPERFAMILY PROTEIN"/>
    <property type="match status" value="1"/>
</dbReference>
<evidence type="ECO:0000313" key="3">
    <source>
        <dbReference type="EMBL" id="KAG6672183.1"/>
    </source>
</evidence>
<dbReference type="GO" id="GO:0016787">
    <property type="term" value="F:hydrolase activity"/>
    <property type="evidence" value="ECO:0007669"/>
    <property type="project" value="InterPro"/>
</dbReference>
<sequence length="910" mass="105597">MGAGLENLMRMHMDDIELLFKVYSMRPFILYFYPFVAIILGETMAAPLVISGRWIASWLLPFIIAFIGYILLPWFRSNKSYLFWLSVAVLYHLPPPPGDTFMKVKVSVFLTTFACTILLVFFFLVIYHGLRYFLTREALTAPDVQKFLKHCTVVSIGYCAWIWLDDRIQRESLRYHIFMSWPAFVTLNIYVYYYYRTIESNSGDSEKPKFLDMVPWYSGTSADLYKTVFDLLISVKIFLGRFDLRILQGGMNQTVLLQDQEKWSIHFSRSKEELWFDFMADTGDGGNSTYAVARLLAKPELCFDTMFVETDDDGRNISSTDTDTDTDTVDEPDMSLTLKRGELLLIGGDLAYPNPSKSTYEKRLLCPFEDALQPPSNREDPDPERFGGEPKCYVIPGNHDWFDGLRTFTKYICEKSWLGGWFMPQKMSYFHLKLPNGWWIFGLDLALDDDIDIYQFQYFSQLASSKEMKKDDCVIVMTHQPDWLVDWYESRTDVDRDNLVELICNILKERCKLRIAGDIHHYMRHQMVESNDSVYPQHLLVNGCGGAFLHPTHVFDDFQESHGVSYKCRASYPDNKTSRKLGFKNISNFRKVNSQFDLVGGILYFMLVFSMFPRCKLHQVIEEYSKSGFLRICFRTLCNTFIDMLQHSYVSLGVAMLFLIVAIAFAPSKLSWKKRAAIGLLHVSAHLTAAVVLMLLLESVVVLLVHHKLLRTSGYHSLFQWYESEEESKYFGLINAYMKNLMFAFDVPEIMAVTRSNICNSGMASLSRLDTILYYGSVFLYFWLLSTSAVSKVFGIYLYICVNWFNLHYDEAFSSLRIADYKAFTRFHITTDGDLEVFTLAIDKVPKEWERDPRWNEESSDNPSYLREFPSKWMAADLGQDPLHTVRIIDQFVIRKEDKPNINETGSSQK</sequence>
<dbReference type="EMBL" id="CM031840">
    <property type="protein sequence ID" value="KAG6672183.1"/>
    <property type="molecule type" value="Genomic_DNA"/>
</dbReference>
<feature type="transmembrane region" description="Helical" evidence="1">
    <location>
        <begin position="106"/>
        <end position="127"/>
    </location>
</feature>
<keyword evidence="1" id="KW-1133">Transmembrane helix</keyword>
<feature type="transmembrane region" description="Helical" evidence="1">
    <location>
        <begin position="28"/>
        <end position="49"/>
    </location>
</feature>
<name>A0A922A699_CARIL</name>
<keyword evidence="1" id="KW-0472">Membrane</keyword>
<feature type="transmembrane region" description="Helical" evidence="1">
    <location>
        <begin position="176"/>
        <end position="195"/>
    </location>
</feature>